<dbReference type="RefSeq" id="WP_070702665.1">
    <property type="nucleotide sequence ID" value="NZ_JAGZZP010000021.1"/>
</dbReference>
<gene>
    <name evidence="2" type="ORF">KH327_08225</name>
</gene>
<dbReference type="AlphaFoldDB" id="A0A943XVE0"/>
<dbReference type="Pfam" id="PF06196">
    <property type="entry name" value="DUF997"/>
    <property type="match status" value="1"/>
</dbReference>
<proteinExistence type="predicted"/>
<feature type="transmembrane region" description="Helical" evidence="1">
    <location>
        <begin position="60"/>
        <end position="79"/>
    </location>
</feature>
<dbReference type="Proteomes" id="UP000748991">
    <property type="component" value="Unassembled WGS sequence"/>
</dbReference>
<name>A0A943XVE0_9FIRM</name>
<evidence type="ECO:0000313" key="3">
    <source>
        <dbReference type="Proteomes" id="UP000748991"/>
    </source>
</evidence>
<keyword evidence="1" id="KW-1133">Transmembrane helix</keyword>
<keyword evidence="1" id="KW-0472">Membrane</keyword>
<evidence type="ECO:0000313" key="2">
    <source>
        <dbReference type="EMBL" id="MBS6535802.1"/>
    </source>
</evidence>
<dbReference type="EMBL" id="JAGZZP010000021">
    <property type="protein sequence ID" value="MBS6535802.1"/>
    <property type="molecule type" value="Genomic_DNA"/>
</dbReference>
<sequence length="84" mass="9974">MNDVEKKKRKDEYLKAKREFKKGVIVTGTFILFSTIVSYFLGYKRSVSEMKFILGFPDWVFYGVLIPWIAIVLYTIFFAKKMED</sequence>
<protein>
    <submittedName>
        <fullName evidence="2">DUF997 family protein</fullName>
    </submittedName>
</protein>
<dbReference type="InterPro" id="IPR010398">
    <property type="entry name" value="DUF997"/>
</dbReference>
<keyword evidence="1" id="KW-0812">Transmembrane</keyword>
<accession>A0A943XVE0</accession>
<organism evidence="2 3">
    <name type="scientific">Peptoniphilus harei</name>
    <dbReference type="NCBI Taxonomy" id="54005"/>
    <lineage>
        <taxon>Bacteria</taxon>
        <taxon>Bacillati</taxon>
        <taxon>Bacillota</taxon>
        <taxon>Tissierellia</taxon>
        <taxon>Tissierellales</taxon>
        <taxon>Peptoniphilaceae</taxon>
        <taxon>Peptoniphilus</taxon>
    </lineage>
</organism>
<feature type="transmembrane region" description="Helical" evidence="1">
    <location>
        <begin position="20"/>
        <end position="40"/>
    </location>
</feature>
<reference evidence="2" key="1">
    <citation type="submission" date="2021-02" db="EMBL/GenBank/DDBJ databases">
        <title>Infant gut strain persistence is associated with maternal origin, phylogeny, and functional potential including surface adhesion and iron acquisition.</title>
        <authorList>
            <person name="Lou Y.C."/>
        </authorList>
    </citation>
    <scope>NUCLEOTIDE SEQUENCE</scope>
    <source>
        <strain evidence="2">L3_060_052G1_dasL3_060_052G1_concoct_1</strain>
    </source>
</reference>
<comment type="caution">
    <text evidence="2">The sequence shown here is derived from an EMBL/GenBank/DDBJ whole genome shotgun (WGS) entry which is preliminary data.</text>
</comment>
<evidence type="ECO:0000256" key="1">
    <source>
        <dbReference type="SAM" id="Phobius"/>
    </source>
</evidence>